<dbReference type="AlphaFoldDB" id="A0A3N4K968"/>
<accession>A0A3N4K968</accession>
<dbReference type="EMBL" id="ML119197">
    <property type="protein sequence ID" value="RPB07066.1"/>
    <property type="molecule type" value="Genomic_DNA"/>
</dbReference>
<dbReference type="OrthoDB" id="10507513at2759"/>
<feature type="compositionally biased region" description="Basic and acidic residues" evidence="1">
    <location>
        <begin position="168"/>
        <end position="191"/>
    </location>
</feature>
<proteinExistence type="predicted"/>
<feature type="compositionally biased region" description="Polar residues" evidence="1">
    <location>
        <begin position="130"/>
        <end position="143"/>
    </location>
</feature>
<keyword evidence="3" id="KW-1185">Reference proteome</keyword>
<feature type="region of interest" description="Disordered" evidence="1">
    <location>
        <begin position="111"/>
        <end position="195"/>
    </location>
</feature>
<protein>
    <submittedName>
        <fullName evidence="2">Uncharacterized protein</fullName>
    </submittedName>
</protein>
<reference evidence="2 3" key="1">
    <citation type="journal article" date="2018" name="Nat. Ecol. Evol.">
        <title>Pezizomycetes genomes reveal the molecular basis of ectomycorrhizal truffle lifestyle.</title>
        <authorList>
            <person name="Murat C."/>
            <person name="Payen T."/>
            <person name="Noel B."/>
            <person name="Kuo A."/>
            <person name="Morin E."/>
            <person name="Chen J."/>
            <person name="Kohler A."/>
            <person name="Krizsan K."/>
            <person name="Balestrini R."/>
            <person name="Da Silva C."/>
            <person name="Montanini B."/>
            <person name="Hainaut M."/>
            <person name="Levati E."/>
            <person name="Barry K.W."/>
            <person name="Belfiori B."/>
            <person name="Cichocki N."/>
            <person name="Clum A."/>
            <person name="Dockter R.B."/>
            <person name="Fauchery L."/>
            <person name="Guy J."/>
            <person name="Iotti M."/>
            <person name="Le Tacon F."/>
            <person name="Lindquist E.A."/>
            <person name="Lipzen A."/>
            <person name="Malagnac F."/>
            <person name="Mello A."/>
            <person name="Molinier V."/>
            <person name="Miyauchi S."/>
            <person name="Poulain J."/>
            <person name="Riccioni C."/>
            <person name="Rubini A."/>
            <person name="Sitrit Y."/>
            <person name="Splivallo R."/>
            <person name="Traeger S."/>
            <person name="Wang M."/>
            <person name="Zifcakova L."/>
            <person name="Wipf D."/>
            <person name="Zambonelli A."/>
            <person name="Paolocci F."/>
            <person name="Nowrousian M."/>
            <person name="Ottonello S."/>
            <person name="Baldrian P."/>
            <person name="Spatafora J.W."/>
            <person name="Henrissat B."/>
            <person name="Nagy L.G."/>
            <person name="Aury J.M."/>
            <person name="Wincker P."/>
            <person name="Grigoriev I.V."/>
            <person name="Bonfante P."/>
            <person name="Martin F.M."/>
        </authorList>
    </citation>
    <scope>NUCLEOTIDE SEQUENCE [LARGE SCALE GENOMIC DNA]</scope>
    <source>
        <strain evidence="2 3">CCBAS932</strain>
    </source>
</reference>
<gene>
    <name evidence="2" type="ORF">P167DRAFT_579664</name>
</gene>
<organism evidence="2 3">
    <name type="scientific">Morchella conica CCBAS932</name>
    <dbReference type="NCBI Taxonomy" id="1392247"/>
    <lineage>
        <taxon>Eukaryota</taxon>
        <taxon>Fungi</taxon>
        <taxon>Dikarya</taxon>
        <taxon>Ascomycota</taxon>
        <taxon>Pezizomycotina</taxon>
        <taxon>Pezizomycetes</taxon>
        <taxon>Pezizales</taxon>
        <taxon>Morchellaceae</taxon>
        <taxon>Morchella</taxon>
    </lineage>
</organism>
<feature type="compositionally biased region" description="Basic and acidic residues" evidence="1">
    <location>
        <begin position="111"/>
        <end position="129"/>
    </location>
</feature>
<sequence length="209" mass="23210">MVGTQSGEIKSALAGAKVKSSLGITPAQWRNVFEAVHDCFLENVFANRTMVIDEQWDKAMRLLLRAFVKVCLSSTIQNLAKHKFAENREKFSEALKEKECAAKLAKAKAVKKETKGKATDTKGKGKQRETASTCSSTNRSKQAQAPLPDDEDEGCANIDKFASSEDEAEKRRDKSDVKNEMDGEETCKETDEPFSAKTLKVERASYFTD</sequence>
<dbReference type="Proteomes" id="UP000277580">
    <property type="component" value="Unassembled WGS sequence"/>
</dbReference>
<evidence type="ECO:0000256" key="1">
    <source>
        <dbReference type="SAM" id="MobiDB-lite"/>
    </source>
</evidence>
<evidence type="ECO:0000313" key="2">
    <source>
        <dbReference type="EMBL" id="RPB07066.1"/>
    </source>
</evidence>
<dbReference type="InParanoid" id="A0A3N4K968"/>
<evidence type="ECO:0000313" key="3">
    <source>
        <dbReference type="Proteomes" id="UP000277580"/>
    </source>
</evidence>
<name>A0A3N4K968_9PEZI</name>